<organism evidence="1 2">
    <name type="scientific">Anditalea andensis</name>
    <dbReference type="NCBI Taxonomy" id="1048983"/>
    <lineage>
        <taxon>Bacteria</taxon>
        <taxon>Pseudomonadati</taxon>
        <taxon>Bacteroidota</taxon>
        <taxon>Cytophagia</taxon>
        <taxon>Cytophagales</taxon>
        <taxon>Cytophagaceae</taxon>
        <taxon>Anditalea</taxon>
    </lineage>
</organism>
<protein>
    <submittedName>
        <fullName evidence="1">Uncharacterized protein</fullName>
    </submittedName>
</protein>
<evidence type="ECO:0000313" key="2">
    <source>
        <dbReference type="Proteomes" id="UP000027821"/>
    </source>
</evidence>
<accession>A0A074LIR2</accession>
<dbReference type="EMBL" id="JMIH01000020">
    <property type="protein sequence ID" value="KEO73662.1"/>
    <property type="molecule type" value="Genomic_DNA"/>
</dbReference>
<evidence type="ECO:0000313" key="1">
    <source>
        <dbReference type="EMBL" id="KEO73662.1"/>
    </source>
</evidence>
<dbReference type="OrthoDB" id="828061at2"/>
<sequence>MIMKKLKLILNDVGEILTREQLKQVFGGSGSGGNGTCGWSGISGPGSGFCGIDIGTAQSLAQEHPGTTWCCDSCSTTLYCGPDSGW</sequence>
<dbReference type="Proteomes" id="UP000027821">
    <property type="component" value="Unassembled WGS sequence"/>
</dbReference>
<name>A0A074LIR2_9BACT</name>
<reference evidence="1 2" key="1">
    <citation type="submission" date="2014-04" db="EMBL/GenBank/DDBJ databases">
        <title>Characterization and application of a salt tolerant electro-active bacterium.</title>
        <authorList>
            <person name="Yang L."/>
            <person name="Wei S."/>
            <person name="Tay Q.X.M."/>
        </authorList>
    </citation>
    <scope>NUCLEOTIDE SEQUENCE [LARGE SCALE GENOMIC DNA]</scope>
    <source>
        <strain evidence="1 2">LY1</strain>
    </source>
</reference>
<comment type="caution">
    <text evidence="1">The sequence shown here is derived from an EMBL/GenBank/DDBJ whole genome shotgun (WGS) entry which is preliminary data.</text>
</comment>
<proteinExistence type="predicted"/>
<gene>
    <name evidence="1" type="ORF">EL17_10990</name>
</gene>
<dbReference type="AlphaFoldDB" id="A0A074LIR2"/>
<keyword evidence="2" id="KW-1185">Reference proteome</keyword>